<evidence type="ECO:0000313" key="1">
    <source>
        <dbReference type="EMBL" id="KRY65596.1"/>
    </source>
</evidence>
<sequence length="78" mass="9021">MDYISALEQVWSYSATAQGGRPLVPQPGEEEVSFENMDFHHLRWLGSHVQCNPWNCCTSPYLTFLLTLHCYSQTFTYS</sequence>
<dbReference type="AlphaFoldDB" id="A0A0V1DVP9"/>
<name>A0A0V1DVP9_TRIPS</name>
<comment type="caution">
    <text evidence="1">The sequence shown here is derived from an EMBL/GenBank/DDBJ whole genome shotgun (WGS) entry which is preliminary data.</text>
</comment>
<organism evidence="1 2">
    <name type="scientific">Trichinella pseudospiralis</name>
    <name type="common">Parasitic roundworm</name>
    <dbReference type="NCBI Taxonomy" id="6337"/>
    <lineage>
        <taxon>Eukaryota</taxon>
        <taxon>Metazoa</taxon>
        <taxon>Ecdysozoa</taxon>
        <taxon>Nematoda</taxon>
        <taxon>Enoplea</taxon>
        <taxon>Dorylaimia</taxon>
        <taxon>Trichinellida</taxon>
        <taxon>Trichinellidae</taxon>
        <taxon>Trichinella</taxon>
    </lineage>
</organism>
<evidence type="ECO:0000313" key="2">
    <source>
        <dbReference type="Proteomes" id="UP000054632"/>
    </source>
</evidence>
<proteinExistence type="predicted"/>
<gene>
    <name evidence="1" type="ORF">T4A_1532</name>
</gene>
<accession>A0A0V1DVP9</accession>
<protein>
    <submittedName>
        <fullName evidence="1">Uncharacterized protein</fullName>
    </submittedName>
</protein>
<dbReference type="Proteomes" id="UP000054632">
    <property type="component" value="Unassembled WGS sequence"/>
</dbReference>
<dbReference type="EMBL" id="JYDR01000203">
    <property type="protein sequence ID" value="KRY65596.1"/>
    <property type="molecule type" value="Genomic_DNA"/>
</dbReference>
<reference evidence="1 2" key="1">
    <citation type="submission" date="2015-01" db="EMBL/GenBank/DDBJ databases">
        <title>Evolution of Trichinella species and genotypes.</title>
        <authorList>
            <person name="Korhonen P.K."/>
            <person name="Edoardo P."/>
            <person name="Giuseppe L.R."/>
            <person name="Gasser R.B."/>
        </authorList>
    </citation>
    <scope>NUCLEOTIDE SEQUENCE [LARGE SCALE GENOMIC DNA]</scope>
    <source>
        <strain evidence="1">ISS13</strain>
    </source>
</reference>